<gene>
    <name evidence="2" type="ORF">M440DRAFT_1000474</name>
</gene>
<proteinExistence type="predicted"/>
<feature type="region of interest" description="Disordered" evidence="1">
    <location>
        <begin position="48"/>
        <end position="85"/>
    </location>
</feature>
<dbReference type="EMBL" id="KZ679126">
    <property type="protein sequence ID" value="PTB80858.1"/>
    <property type="molecule type" value="Genomic_DNA"/>
</dbReference>
<protein>
    <submittedName>
        <fullName evidence="2">Uncharacterized protein</fullName>
    </submittedName>
</protein>
<sequence length="252" mass="27323">MTQTWKMKAMPCCLASKPPLSSTTTIRSSTQPPRRVTEYMHIGAHTHTHAPHAKAPSRQAGRQTHSAHGGRMQALDPPGCTSPSESIKKERQISRMPHIDACAKPLCRCLETHVPVLSQPCRARRFEVQRPIAAAVTMPSTRACGHPSVAICQAPGTCTHLRVFAMLQVTWGARLTACRPSRQGSTLVSQFPQPSADPLESSLPYTEPFTRVSACCDVQVAETSGATIFPREGLCIRAPRGIAPQSCLLAQD</sequence>
<accession>A0A2T4CH52</accession>
<reference evidence="2 3" key="1">
    <citation type="submission" date="2016-07" db="EMBL/GenBank/DDBJ databases">
        <title>Multiple horizontal gene transfer events from other fungi enriched the ability of initially mycotrophic Trichoderma (Ascomycota) to feed on dead plant biomass.</title>
        <authorList>
            <consortium name="DOE Joint Genome Institute"/>
            <person name="Aerts A."/>
            <person name="Atanasova L."/>
            <person name="Chenthamara K."/>
            <person name="Zhang J."/>
            <person name="Grujic M."/>
            <person name="Henrissat B."/>
            <person name="Kuo A."/>
            <person name="Salamov A."/>
            <person name="Lipzen A."/>
            <person name="Labutti K."/>
            <person name="Barry K."/>
            <person name="Miao Y."/>
            <person name="Rahimi M.J."/>
            <person name="Shen Q."/>
            <person name="Grigoriev I.V."/>
            <person name="Kubicek C.P."/>
            <person name="Druzhinina I.S."/>
        </authorList>
    </citation>
    <scope>NUCLEOTIDE SEQUENCE [LARGE SCALE GENOMIC DNA]</scope>
    <source>
        <strain evidence="2 3">ATCC 18648</strain>
    </source>
</reference>
<name>A0A2T4CH52_TRILO</name>
<evidence type="ECO:0000313" key="2">
    <source>
        <dbReference type="EMBL" id="PTB80858.1"/>
    </source>
</evidence>
<keyword evidence="3" id="KW-1185">Reference proteome</keyword>
<evidence type="ECO:0000256" key="1">
    <source>
        <dbReference type="SAM" id="MobiDB-lite"/>
    </source>
</evidence>
<dbReference type="AlphaFoldDB" id="A0A2T4CH52"/>
<dbReference type="Proteomes" id="UP000240760">
    <property type="component" value="Unassembled WGS sequence"/>
</dbReference>
<evidence type="ECO:0000313" key="3">
    <source>
        <dbReference type="Proteomes" id="UP000240760"/>
    </source>
</evidence>
<organism evidence="2 3">
    <name type="scientific">Trichoderma longibrachiatum ATCC 18648</name>
    <dbReference type="NCBI Taxonomy" id="983965"/>
    <lineage>
        <taxon>Eukaryota</taxon>
        <taxon>Fungi</taxon>
        <taxon>Dikarya</taxon>
        <taxon>Ascomycota</taxon>
        <taxon>Pezizomycotina</taxon>
        <taxon>Sordariomycetes</taxon>
        <taxon>Hypocreomycetidae</taxon>
        <taxon>Hypocreales</taxon>
        <taxon>Hypocreaceae</taxon>
        <taxon>Trichoderma</taxon>
    </lineage>
</organism>